<dbReference type="AlphaFoldDB" id="A0A9P1JF59"/>
<keyword evidence="1" id="KW-0418">Kinase</keyword>
<organism evidence="1 2">
    <name type="scientific">Bacillus amyloliquefaciens (strain ATCC 23350 / DSM 7 / BCRC 11601 / CCUG 28519 / NBRC 15535 / NRRL B-14393 / F)</name>
    <dbReference type="NCBI Taxonomy" id="692420"/>
    <lineage>
        <taxon>Bacteria</taxon>
        <taxon>Bacillati</taxon>
        <taxon>Bacillota</taxon>
        <taxon>Bacilli</taxon>
        <taxon>Bacillales</taxon>
        <taxon>Bacillaceae</taxon>
        <taxon>Bacillus</taxon>
        <taxon>Bacillus amyloliquefaciens group</taxon>
    </lineage>
</organism>
<keyword evidence="1" id="KW-0808">Transferase</keyword>
<dbReference type="EMBL" id="FN597644">
    <property type="protein sequence ID" value="CBI42046.1"/>
    <property type="molecule type" value="Genomic_DNA"/>
</dbReference>
<reference evidence="2" key="2">
    <citation type="journal article" date="2011" name="J. Biotechnol.">
        <title>Genome sequence of B. amyloliquefaciens type strain DSM7(T) reveals differences to plant-associated B. amyloliquefaciens FZB42.</title>
        <authorList>
            <person name="Ruckert C."/>
            <person name="Blom J."/>
            <person name="Chen X."/>
            <person name="Reva O."/>
            <person name="Borriss R."/>
        </authorList>
    </citation>
    <scope>NUCLEOTIDE SEQUENCE [LARGE SCALE GENOMIC DNA]</scope>
    <source>
        <strain evidence="2">DSM 7</strain>
    </source>
</reference>
<protein>
    <submittedName>
        <fullName evidence="1">Dephospho-CoA kinase Dephosphocoenzyme A kinase</fullName>
        <ecNumber evidence="1">2.7.1.24</ecNumber>
    </submittedName>
</protein>
<dbReference type="InterPro" id="IPR048444">
    <property type="entry name" value="DNMK"/>
</dbReference>
<proteinExistence type="predicted"/>
<dbReference type="EC" id="2.7.1.24" evidence="1"/>
<accession>A0A9P1JF59</accession>
<name>A0A9P1JF59_BACAS</name>
<dbReference type="RefSeq" id="WP_013351541.1">
    <property type="nucleotide sequence ID" value="NC_014551.1"/>
</dbReference>
<dbReference type="Gene3D" id="3.40.50.300">
    <property type="entry name" value="P-loop containing nucleotide triphosphate hydrolases"/>
    <property type="match status" value="1"/>
</dbReference>
<dbReference type="GO" id="GO:0004140">
    <property type="term" value="F:dephospho-CoA kinase activity"/>
    <property type="evidence" value="ECO:0007669"/>
    <property type="project" value="UniProtKB-EC"/>
</dbReference>
<evidence type="ECO:0000313" key="1">
    <source>
        <dbReference type="EMBL" id="CBI42046.1"/>
    </source>
</evidence>
<gene>
    <name evidence="1" type="ordered locus">BAMF_0920</name>
</gene>
<keyword evidence="2" id="KW-1185">Reference proteome</keyword>
<dbReference type="KEGG" id="bao:BAMF_0920"/>
<dbReference type="Proteomes" id="UP000006562">
    <property type="component" value="Chromosome"/>
</dbReference>
<dbReference type="Pfam" id="PF21448">
    <property type="entry name" value="DNMK"/>
    <property type="match status" value="1"/>
</dbReference>
<reference evidence="1 2" key="1">
    <citation type="journal article" date="2011" name="Int. J. Syst. Evol. Microbiol.">
        <title>Relationship of Bacillus amyloliquefaciens clades associated with strains DSM 7T and FZB42T: a proposal for Bacillus amyloliquefaciens subsp. amyloliquefaciens subsp. nov. and Bacillus amyloliquefaciens subsp. plantarum subsp. nov. based on complete genome sequence comparisons.</title>
        <authorList>
            <person name="Borriss R."/>
            <person name="Chen X.H."/>
            <person name="Rueckert C."/>
            <person name="Blom J."/>
            <person name="Becker A."/>
            <person name="Baumgarth B."/>
            <person name="Fan B."/>
            <person name="Pukall R."/>
            <person name="Schumann P."/>
            <person name="Sproer C."/>
            <person name="Junge H."/>
            <person name="Vater J."/>
            <person name="Puhler A."/>
            <person name="Klenk H.P."/>
        </authorList>
    </citation>
    <scope>NUCLEOTIDE SEQUENCE [LARGE SCALE GENOMIC DNA]</scope>
    <source>
        <strain evidence="2">DSM 7</strain>
    </source>
</reference>
<evidence type="ECO:0000313" key="2">
    <source>
        <dbReference type="Proteomes" id="UP000006562"/>
    </source>
</evidence>
<dbReference type="InterPro" id="IPR027417">
    <property type="entry name" value="P-loop_NTPase"/>
</dbReference>
<sequence>MKLALTAPLRAGKSQAAGYLSTYYDFQTFAFSDELKAAFHRAFPSVPEKPKPRGYYQEFGQAVRKILGENVWIDACMAKVDAYTALFSRKCDCGLAPSLKNRVLIEDVRQQNEYDRLRAEGFTIVRITAPEELRIERAQKASDDFDLAALDHPTEKALQTFEVDYEIVNDGTYEKLYAKLDELMAEVGVR</sequence>
<dbReference type="SUPFAM" id="SSF52540">
    <property type="entry name" value="P-loop containing nucleoside triphosphate hydrolases"/>
    <property type="match status" value="1"/>
</dbReference>